<dbReference type="SUPFAM" id="SSF46458">
    <property type="entry name" value="Globin-like"/>
    <property type="match status" value="1"/>
</dbReference>
<dbReference type="InterPro" id="IPR013314">
    <property type="entry name" value="Globin_lamprey/hagfish"/>
</dbReference>
<evidence type="ECO:0000256" key="3">
    <source>
        <dbReference type="ARBA" id="ARBA00012682"/>
    </source>
</evidence>
<dbReference type="PANTHER" id="PTHR46783:SF1">
    <property type="entry name" value="CYTOGLOBIN-1-RELATED"/>
    <property type="match status" value="1"/>
</dbReference>
<dbReference type="GeneID" id="115561733"/>
<keyword evidence="6" id="KW-0408">Iron</keyword>
<dbReference type="InterPro" id="IPR012292">
    <property type="entry name" value="Globin/Proto"/>
</dbReference>
<dbReference type="GO" id="GO:0005506">
    <property type="term" value="F:iron ion binding"/>
    <property type="evidence" value="ECO:0007669"/>
    <property type="project" value="InterPro"/>
</dbReference>
<dbReference type="GeneTree" id="ENSGT00940000155004"/>
<keyword evidence="5" id="KW-0479">Metal-binding</keyword>
<evidence type="ECO:0000256" key="5">
    <source>
        <dbReference type="ARBA" id="ARBA00022723"/>
    </source>
</evidence>
<feature type="domain" description="Globin" evidence="15">
    <location>
        <begin position="14"/>
        <end position="163"/>
    </location>
</feature>
<comment type="catalytic activity">
    <reaction evidence="7">
        <text>Fe(II)-heme b-[protein] + nitric oxide + O2 = Fe(III)-heme b-[protein] + nitrate</text>
        <dbReference type="Rhea" id="RHEA:78091"/>
        <dbReference type="Rhea" id="RHEA-COMP:18975"/>
        <dbReference type="Rhea" id="RHEA-COMP:18976"/>
        <dbReference type="ChEBI" id="CHEBI:15379"/>
        <dbReference type="ChEBI" id="CHEBI:16480"/>
        <dbReference type="ChEBI" id="CHEBI:17632"/>
        <dbReference type="ChEBI" id="CHEBI:55376"/>
        <dbReference type="ChEBI" id="CHEBI:60344"/>
    </reaction>
    <physiologicalReaction direction="left-to-right" evidence="7">
        <dbReference type="Rhea" id="RHEA:78092"/>
    </physiologicalReaction>
</comment>
<reference evidence="16" key="1">
    <citation type="submission" date="2025-08" db="UniProtKB">
        <authorList>
            <consortium name="Ensembl"/>
        </authorList>
    </citation>
    <scope>IDENTIFICATION</scope>
</reference>
<dbReference type="Ensembl" id="ENSGMOT00000004880.2">
    <property type="protein sequence ID" value="ENSGMOP00000004740.2"/>
    <property type="gene ID" value="ENSGMOG00000004477.2"/>
</dbReference>
<comment type="similarity">
    <text evidence="2 14">Belongs to the globin family.</text>
</comment>
<dbReference type="OrthoDB" id="436496at2759"/>
<keyword evidence="17" id="KW-1185">Reference proteome</keyword>
<reference evidence="16" key="2">
    <citation type="submission" date="2025-09" db="UniProtKB">
        <authorList>
            <consortium name="Ensembl"/>
        </authorList>
    </citation>
    <scope>IDENTIFICATION</scope>
</reference>
<accession>A0A8C4Z2J6</accession>
<name>A0A8C4Z2J6_GADMO</name>
<evidence type="ECO:0000259" key="15">
    <source>
        <dbReference type="PROSITE" id="PS01033"/>
    </source>
</evidence>
<protein>
    <recommendedName>
        <fullName evidence="3">superoxide dismutase</fullName>
        <ecNumber evidence="3">1.15.1.1</ecNumber>
    </recommendedName>
    <alternativeName>
        <fullName evidence="8">Nitrite reductase CYGB</fullName>
    </alternativeName>
    <alternativeName>
        <fullName evidence="10">Pseudoperoxidase CYGB</fullName>
    </alternativeName>
    <alternativeName>
        <fullName evidence="9">Superoxide dismutase CYGB</fullName>
    </alternativeName>
</protein>
<evidence type="ECO:0000256" key="8">
    <source>
        <dbReference type="ARBA" id="ARBA00044551"/>
    </source>
</evidence>
<keyword evidence="14" id="KW-0813">Transport</keyword>
<dbReference type="EC" id="1.15.1.1" evidence="3"/>
<keyword evidence="14" id="KW-0561">Oxygen transport</keyword>
<dbReference type="PROSITE" id="PS01033">
    <property type="entry name" value="GLOBIN"/>
    <property type="match status" value="1"/>
</dbReference>
<dbReference type="InterPro" id="IPR000971">
    <property type="entry name" value="Globin"/>
</dbReference>
<evidence type="ECO:0000256" key="14">
    <source>
        <dbReference type="RuleBase" id="RU000356"/>
    </source>
</evidence>
<dbReference type="Gene3D" id="1.10.490.10">
    <property type="entry name" value="Globins"/>
    <property type="match status" value="1"/>
</dbReference>
<dbReference type="GO" id="GO:0019825">
    <property type="term" value="F:oxygen binding"/>
    <property type="evidence" value="ECO:0007669"/>
    <property type="project" value="InterPro"/>
</dbReference>
<dbReference type="RefSeq" id="XP_030237816.1">
    <property type="nucleotide sequence ID" value="XM_030381956.1"/>
</dbReference>
<comment type="catalytic activity">
    <reaction evidence="13">
        <text>H2O2 + AH2 = A + 2 H2O</text>
        <dbReference type="Rhea" id="RHEA:30275"/>
        <dbReference type="ChEBI" id="CHEBI:13193"/>
        <dbReference type="ChEBI" id="CHEBI:15377"/>
        <dbReference type="ChEBI" id="CHEBI:16240"/>
        <dbReference type="ChEBI" id="CHEBI:17499"/>
    </reaction>
    <physiologicalReaction direction="left-to-right" evidence="13">
        <dbReference type="Rhea" id="RHEA:30276"/>
    </physiologicalReaction>
</comment>
<evidence type="ECO:0000256" key="7">
    <source>
        <dbReference type="ARBA" id="ARBA00044448"/>
    </source>
</evidence>
<evidence type="ECO:0000313" key="17">
    <source>
        <dbReference type="Proteomes" id="UP000694546"/>
    </source>
</evidence>
<gene>
    <name evidence="16" type="primary">LOC115561733</name>
</gene>
<dbReference type="InterPro" id="IPR009050">
    <property type="entry name" value="Globin-like_sf"/>
</dbReference>
<dbReference type="Pfam" id="PF00042">
    <property type="entry name" value="Globin"/>
    <property type="match status" value="1"/>
</dbReference>
<evidence type="ECO:0000256" key="1">
    <source>
        <dbReference type="ARBA" id="ARBA00002650"/>
    </source>
</evidence>
<evidence type="ECO:0000256" key="2">
    <source>
        <dbReference type="ARBA" id="ARBA00008705"/>
    </source>
</evidence>
<evidence type="ECO:0000256" key="13">
    <source>
        <dbReference type="ARBA" id="ARBA00049899"/>
    </source>
</evidence>
<comment type="catalytic activity">
    <reaction evidence="11">
        <text>2 superoxide + 2 H(+) = H2O2 + O2</text>
        <dbReference type="Rhea" id="RHEA:20696"/>
        <dbReference type="ChEBI" id="CHEBI:15378"/>
        <dbReference type="ChEBI" id="CHEBI:15379"/>
        <dbReference type="ChEBI" id="CHEBI:16240"/>
        <dbReference type="ChEBI" id="CHEBI:18421"/>
        <dbReference type="EC" id="1.15.1.1"/>
    </reaction>
    <physiologicalReaction direction="left-to-right" evidence="11">
        <dbReference type="Rhea" id="RHEA:20697"/>
    </physiologicalReaction>
</comment>
<dbReference type="KEGG" id="gmh:115561733"/>
<evidence type="ECO:0000313" key="16">
    <source>
        <dbReference type="Ensembl" id="ENSGMOP00000004740.2"/>
    </source>
</evidence>
<proteinExistence type="inferred from homology"/>
<sequence>MDRAGEEEMELPIPLSEGEQLIIQDTWAKVYLNSEEVGVAILLRLFGNEPSSKRFFSQFRDMVDPLELECSTQLKKHAQRVMSAINTLVENIQDDAKMASVLKMVGKAHAIRYKVEPVYFKILCGVILEVLGEAYPELVKAEAAAAWTKLLANVCWKLSAVYDELGWTPGHGYQDGQQQHHDTSSSS</sequence>
<dbReference type="PRINTS" id="PR01906">
    <property type="entry name" value="FISHGLOBIN"/>
</dbReference>
<keyword evidence="4 14" id="KW-0349">Heme</keyword>
<evidence type="ECO:0000256" key="11">
    <source>
        <dbReference type="ARBA" id="ARBA00047393"/>
    </source>
</evidence>
<dbReference type="GO" id="GO:0020037">
    <property type="term" value="F:heme binding"/>
    <property type="evidence" value="ECO:0007669"/>
    <property type="project" value="InterPro"/>
</dbReference>
<dbReference type="PANTHER" id="PTHR46783">
    <property type="entry name" value="CYTOGLOBIN"/>
    <property type="match status" value="1"/>
</dbReference>
<evidence type="ECO:0000256" key="4">
    <source>
        <dbReference type="ARBA" id="ARBA00022617"/>
    </source>
</evidence>
<evidence type="ECO:0000256" key="10">
    <source>
        <dbReference type="ARBA" id="ARBA00044569"/>
    </source>
</evidence>
<comment type="function">
    <text evidence="1">Involved in oxygen transport from gills to the various peripheral tissues.</text>
</comment>
<dbReference type="AlphaFoldDB" id="A0A8C4Z2J6"/>
<dbReference type="Proteomes" id="UP000694546">
    <property type="component" value="Chromosome 2"/>
</dbReference>
<dbReference type="OMA" id="YEELGWP"/>
<dbReference type="GO" id="GO:0005344">
    <property type="term" value="F:oxygen carrier activity"/>
    <property type="evidence" value="ECO:0007669"/>
    <property type="project" value="UniProtKB-KW"/>
</dbReference>
<evidence type="ECO:0000256" key="9">
    <source>
        <dbReference type="ARBA" id="ARBA00044562"/>
    </source>
</evidence>
<evidence type="ECO:0000256" key="12">
    <source>
        <dbReference type="ARBA" id="ARBA00048118"/>
    </source>
</evidence>
<dbReference type="GO" id="GO:0004784">
    <property type="term" value="F:superoxide dismutase activity"/>
    <property type="evidence" value="ECO:0007669"/>
    <property type="project" value="UniProtKB-EC"/>
</dbReference>
<evidence type="ECO:0000256" key="6">
    <source>
        <dbReference type="ARBA" id="ARBA00023004"/>
    </source>
</evidence>
<comment type="catalytic activity">
    <reaction evidence="12">
        <text>Fe(III)-heme b-[protein] + nitric oxide + H2O = Fe(II)-heme b-[protein] + nitrite + 2 H(+)</text>
        <dbReference type="Rhea" id="RHEA:77711"/>
        <dbReference type="Rhea" id="RHEA-COMP:18975"/>
        <dbReference type="Rhea" id="RHEA-COMP:18976"/>
        <dbReference type="ChEBI" id="CHEBI:15377"/>
        <dbReference type="ChEBI" id="CHEBI:15378"/>
        <dbReference type="ChEBI" id="CHEBI:16301"/>
        <dbReference type="ChEBI" id="CHEBI:16480"/>
        <dbReference type="ChEBI" id="CHEBI:55376"/>
        <dbReference type="ChEBI" id="CHEBI:60344"/>
    </reaction>
    <physiologicalReaction direction="right-to-left" evidence="12">
        <dbReference type="Rhea" id="RHEA:77713"/>
    </physiologicalReaction>
</comment>
<organism evidence="16 17">
    <name type="scientific">Gadus morhua</name>
    <name type="common">Atlantic cod</name>
    <dbReference type="NCBI Taxonomy" id="8049"/>
    <lineage>
        <taxon>Eukaryota</taxon>
        <taxon>Metazoa</taxon>
        <taxon>Chordata</taxon>
        <taxon>Craniata</taxon>
        <taxon>Vertebrata</taxon>
        <taxon>Euteleostomi</taxon>
        <taxon>Actinopterygii</taxon>
        <taxon>Neopterygii</taxon>
        <taxon>Teleostei</taxon>
        <taxon>Neoteleostei</taxon>
        <taxon>Acanthomorphata</taxon>
        <taxon>Zeiogadaria</taxon>
        <taxon>Gadariae</taxon>
        <taxon>Gadiformes</taxon>
        <taxon>Gadoidei</taxon>
        <taxon>Gadidae</taxon>
        <taxon>Gadus</taxon>
    </lineage>
</organism>